<evidence type="ECO:0000313" key="9">
    <source>
        <dbReference type="EMBL" id="AKI29355.1"/>
    </source>
</evidence>
<dbReference type="CDD" id="cd02655">
    <property type="entry name" value="RNAP_beta'_C"/>
    <property type="match status" value="1"/>
</dbReference>
<feature type="binding site" evidence="5">
    <location>
        <position position="293"/>
    </location>
    <ligand>
        <name>Zn(2+)</name>
        <dbReference type="ChEBI" id="CHEBI:29105"/>
    </ligand>
</feature>
<evidence type="ECO:0000259" key="8">
    <source>
        <dbReference type="Pfam" id="PF05000"/>
    </source>
</evidence>
<dbReference type="InterPro" id="IPR007081">
    <property type="entry name" value="RNA_pol_Rpb1_5"/>
</dbReference>
<evidence type="ECO:0000256" key="6">
    <source>
        <dbReference type="SAM" id="MobiDB-lite"/>
    </source>
</evidence>
<comment type="subunit">
    <text evidence="5">In plastids the minimal PEP RNA polymerase catalytic core is composed of four subunits: alpha, beta, beta', and beta''. When a (nuclear-encoded) sigma factor is associated with the core the holoenzyme is formed, which can initiate transcription.</text>
</comment>
<dbReference type="Gene3D" id="1.10.150.390">
    <property type="match status" value="1"/>
</dbReference>
<reference evidence="9" key="2">
    <citation type="submission" date="2015-03" db="EMBL/GenBank/DDBJ databases">
        <authorList>
            <person name="Oldenkott B."/>
            <person name="Yamaguchi K."/>
            <person name="Tsuji-Tsukinoki S."/>
            <person name="Knie N."/>
            <person name="Knoop V."/>
        </authorList>
    </citation>
    <scope>NUCLEOTIDE SEQUENCE</scope>
</reference>
<dbReference type="SUPFAM" id="SSF64484">
    <property type="entry name" value="beta and beta-prime subunits of DNA dependent RNA-polymerase"/>
    <property type="match status" value="1"/>
</dbReference>
<dbReference type="Gene3D" id="1.10.1790.20">
    <property type="match status" value="1"/>
</dbReference>
<dbReference type="EC" id="2.7.7.6" evidence="5"/>
<keyword evidence="9" id="KW-0150">Chloroplast</keyword>
<reference evidence="9" key="1">
    <citation type="journal article" date="2014" name="RNA">
        <title>Chloroplast RNA editing going extreme: more than 3400 events of C-to-U editing in the chloroplast transcriptome of the lycophyte Selaginella uncinata.</title>
        <authorList>
            <person name="Oldenkott B."/>
            <person name="Yamaguchi K."/>
            <person name="Tsuji-Tsukinoki S."/>
            <person name="Knie N."/>
            <person name="Knoop V."/>
        </authorList>
    </citation>
    <scope>NUCLEOTIDE SEQUENCE</scope>
</reference>
<dbReference type="GO" id="GO:0000428">
    <property type="term" value="C:DNA-directed RNA polymerase complex"/>
    <property type="evidence" value="ECO:0007669"/>
    <property type="project" value="UniProtKB-KW"/>
</dbReference>
<dbReference type="InterPro" id="IPR042102">
    <property type="entry name" value="RNA_pol_Rpb1_3_sf"/>
</dbReference>
<evidence type="ECO:0000256" key="2">
    <source>
        <dbReference type="ARBA" id="ARBA00022679"/>
    </source>
</evidence>
<comment type="catalytic activity">
    <reaction evidence="5">
        <text>RNA(n) + a ribonucleoside 5'-triphosphate = RNA(n+1) + diphosphate</text>
        <dbReference type="Rhea" id="RHEA:21248"/>
        <dbReference type="Rhea" id="RHEA-COMP:14527"/>
        <dbReference type="Rhea" id="RHEA-COMP:17342"/>
        <dbReference type="ChEBI" id="CHEBI:33019"/>
        <dbReference type="ChEBI" id="CHEBI:61557"/>
        <dbReference type="ChEBI" id="CHEBI:140395"/>
        <dbReference type="EC" id="2.7.7.6"/>
    </reaction>
</comment>
<keyword evidence="5" id="KW-0862">Zinc</keyword>
<keyword evidence="4 5" id="KW-0804">Transcription</keyword>
<feature type="region of interest" description="Disordered" evidence="6">
    <location>
        <begin position="833"/>
        <end position="867"/>
    </location>
</feature>
<protein>
    <recommendedName>
        <fullName evidence="5">DNA-directed RNA polymerase subunit beta''</fullName>
        <ecNumber evidence="5">2.7.7.6</ecNumber>
    </recommendedName>
    <alternativeName>
        <fullName evidence="5">PEP</fullName>
    </alternativeName>
    <alternativeName>
        <fullName evidence="5">Plastid-encoded RNA polymerase subunit beta''</fullName>
        <shortName evidence="5">RNA polymerase subunit beta''</shortName>
    </alternativeName>
</protein>
<comment type="subcellular location">
    <subcellularLocation>
        <location evidence="5">Plastid</location>
        <location evidence="5">Chloroplast</location>
    </subcellularLocation>
</comment>
<dbReference type="Pfam" id="PF05000">
    <property type="entry name" value="RNA_pol_Rpb1_4"/>
    <property type="match status" value="1"/>
</dbReference>
<dbReference type="GO" id="GO:0006351">
    <property type="term" value="P:DNA-templated transcription"/>
    <property type="evidence" value="ECO:0007669"/>
    <property type="project" value="UniProtKB-UniRule"/>
</dbReference>
<feature type="domain" description="RNA polymerase Rpb1" evidence="8">
    <location>
        <begin position="95"/>
        <end position="170"/>
    </location>
</feature>
<dbReference type="GO" id="GO:0003899">
    <property type="term" value="F:DNA-directed RNA polymerase activity"/>
    <property type="evidence" value="ECO:0007669"/>
    <property type="project" value="UniProtKB-UniRule"/>
</dbReference>
<feature type="binding site" evidence="5">
    <location>
        <position position="300"/>
    </location>
    <ligand>
        <name>Zn(2+)</name>
        <dbReference type="ChEBI" id="CHEBI:29105"/>
    </ligand>
</feature>
<comment type="cofactor">
    <cofactor evidence="5">
        <name>Zn(2+)</name>
        <dbReference type="ChEBI" id="CHEBI:29105"/>
    </cofactor>
    <text evidence="5">Binds 1 Zn(2+) ion per subunit.</text>
</comment>
<dbReference type="InterPro" id="IPR038120">
    <property type="entry name" value="Rpb1_funnel_sf"/>
</dbReference>
<dbReference type="Gene3D" id="1.10.132.30">
    <property type="match status" value="1"/>
</dbReference>
<feature type="binding site" evidence="5">
    <location>
        <position position="303"/>
    </location>
    <ligand>
        <name>Zn(2+)</name>
        <dbReference type="ChEBI" id="CHEBI:29105"/>
    </ligand>
</feature>
<accession>A0A0G2UFI5</accession>
<dbReference type="GO" id="GO:0008270">
    <property type="term" value="F:zinc ion binding"/>
    <property type="evidence" value="ECO:0007669"/>
    <property type="project" value="UniProtKB-UniRule"/>
</dbReference>
<gene>
    <name evidence="5 9" type="primary">rpoC2</name>
</gene>
<sequence length="1467" mass="160890">MAEPGQLLFCNRVMDKIAMKQFISGLTIHFGTVYTAHILDQLKTLGFQQATHAAASLGIDDLITTPSKEWLVQDAESQDWFEEQHHCYGNAHVVERLRRLIEVWYTMSEHIKMEMNPNFGMTDPLNPVHVMSFSGARGNISQIHQLLGMRGLMSNPKGQTIDLPIRSNFREGLSLAEYMISCYGARKGIVDTAVRTADAGYLTRRLVEVVQRVVVRTVDCGTIRGVTVSPVLDRQSRQMIIARSRLIGCVLADNVYVDTRCIAARDQDIGAELADQLVSFQKRPISIRSPLACKSMFWICRLCYGWSLAHGDLVELGEAVGIIAGQSIGEPGTQLTLRTFHTGGIFTGDIAQHIRTPFTGTVMFNAANSVHYTRTPHGHPAWVCDDDLSVAIGNEYEACHLTIPSQSLIMVRNGQHVEANQVLAEIHAEKPITRDKVRKYIYSSMYGEMHLGTRVPCRNSEHCIYSSIHILPETSYVWVLSGAAPCAGGTRSIFHGGGDKIDAQSLLAGKDQSTPDSLYTGNPNTNPRYYRSDGAAAYELTTFDRRCDRGAPGNRDEDLIPLSLTRSYRVVTRGHERGGVHCLSEQRRWKCGGNGMIPRSEPFQQDVAADSSANRSGYATTEPEMIEFRATIVGSAGGRTGGMGAERPVARRHHVATEQQGGHFRSVSEDARRITHEPTCPVPRADVAQAGAQTIPSGRWSTEGAGAQSTREGSMIRISSGGNVICVTESDGASETEDTSVPPTEITYGASESVDWNHYWRRVALYTDKAFASLGRKRRRGGRRLTMEDHEIRSKSGVFEFPNWDLLEGGQRGTPKWVRAAVSCPRGEDGVGVVGDTWTRPRRSAQPRRPRILDRQKQDLAEEADTPSVEVTTSALLARYHASINRDSVGHSLMSDYGCNAGAGFQYISDARVCRPAVHSTGDNNLVLSQHGGILRVPHDRYRKRTTSLPILSSPGNACQIPLSHALARMAGGKKKPDGSDDAAIPSTANPLRNSRAFIRPHRREDKRSTRLDSEMTANAFLASSLYDSTRRMAPPETLALGLPGNNLHGMGRLAAPTHRLTRHRCLTCEVLSEDSTISKLFKTSSVLSKWFLRGEDRAYSQLLIMRERARTPARLYPSSLTQCLLPSPSCATLRSVSLGRLICEGVSVRGSGGLTSRSCQVKAINVEFAVIGLAELYLANERATVHGSSGGTIGEGDALVTLISERLRFEDIISQGLPKIEQFLESRPDTSVSTDLKDSFRDWSSGGMAWIFGRALGYLLGARTSLERSRVNLVDCIEREYRSQGVQIADKHVEMIVRQVTSKMVVLEDGMANAFLPGELIEVSRAWRMDCALEAKITCRPVLLGVTRASLNTKSFISGASFQETTRVLAGAAIRGQTDWLKGLKENVIVGRTVPAGTGCGGALRKVIPLDELEEISGTGGNPFHSAEDLSLNSAEFILRLPPSGRTIRRVSASVCYGAHTAEKRP</sequence>
<dbReference type="Gene3D" id="1.10.274.100">
    <property type="entry name" value="RNA polymerase Rpb1, domain 3"/>
    <property type="match status" value="1"/>
</dbReference>
<dbReference type="InterPro" id="IPR012756">
    <property type="entry name" value="DNA-dir_RpoC2_beta_pp"/>
</dbReference>
<dbReference type="HAMAP" id="MF_01324">
    <property type="entry name" value="RNApol_bact_RpoC2"/>
    <property type="match status" value="1"/>
</dbReference>
<feature type="binding site" evidence="5">
    <location>
        <position position="220"/>
    </location>
    <ligand>
        <name>Zn(2+)</name>
        <dbReference type="ChEBI" id="CHEBI:29105"/>
    </ligand>
</feature>
<name>A0A0G2UFI5_SELUN</name>
<evidence type="ECO:0000256" key="1">
    <source>
        <dbReference type="ARBA" id="ARBA00022478"/>
    </source>
</evidence>
<comment type="similarity">
    <text evidence="5">Belongs to the RNA polymerase beta' chain family. RpoC2 subfamily.</text>
</comment>
<evidence type="ECO:0000256" key="4">
    <source>
        <dbReference type="ARBA" id="ARBA00023163"/>
    </source>
</evidence>
<dbReference type="GO" id="GO:0003677">
    <property type="term" value="F:DNA binding"/>
    <property type="evidence" value="ECO:0007669"/>
    <property type="project" value="UniProtKB-UniRule"/>
</dbReference>
<geneLocation type="chloroplast" evidence="9"/>
<feature type="domain" description="RNA polymerase Rpb1" evidence="7">
    <location>
        <begin position="172"/>
        <end position="367"/>
    </location>
</feature>
<feature type="compositionally biased region" description="Basic and acidic residues" evidence="6">
    <location>
        <begin position="851"/>
        <end position="860"/>
    </location>
</feature>
<keyword evidence="9" id="KW-0934">Plastid</keyword>
<dbReference type="EMBL" id="KR028165">
    <property type="protein sequence ID" value="AKI29355.1"/>
    <property type="molecule type" value="mRNA"/>
</dbReference>
<keyword evidence="3 5" id="KW-0548">Nucleotidyltransferase</keyword>
<dbReference type="Pfam" id="PF04998">
    <property type="entry name" value="RNA_pol_Rpb1_5"/>
    <property type="match status" value="1"/>
</dbReference>
<keyword evidence="2 5" id="KW-0808">Transferase</keyword>
<dbReference type="PANTHER" id="PTHR48443:SF1">
    <property type="entry name" value="DNA-DIRECTED RNA POLYMERASE SUBUNIT BETA"/>
    <property type="match status" value="1"/>
</dbReference>
<evidence type="ECO:0000259" key="7">
    <source>
        <dbReference type="Pfam" id="PF04998"/>
    </source>
</evidence>
<comment type="function">
    <text evidence="5">DNA-dependent RNA polymerase catalyzes the transcription of DNA into RNA using the four ribonucleoside triphosphates as substrates.</text>
</comment>
<keyword evidence="1 5" id="KW-0240">DNA-directed RNA polymerase</keyword>
<organism evidence="9">
    <name type="scientific">Selaginella uncinata</name>
    <name type="common">Blue spike-moss</name>
    <name type="synonym">Lycopodium uncinatum</name>
    <dbReference type="NCBI Taxonomy" id="307165"/>
    <lineage>
        <taxon>Eukaryota</taxon>
        <taxon>Viridiplantae</taxon>
        <taxon>Streptophyta</taxon>
        <taxon>Embryophyta</taxon>
        <taxon>Tracheophyta</taxon>
        <taxon>Lycopodiopsida</taxon>
        <taxon>Selaginellales</taxon>
        <taxon>Selaginellaceae</taxon>
        <taxon>Selaginella</taxon>
    </lineage>
</organism>
<feature type="compositionally biased region" description="Basic residues" evidence="6">
    <location>
        <begin position="840"/>
        <end position="850"/>
    </location>
</feature>
<dbReference type="InterPro" id="IPR007083">
    <property type="entry name" value="RNA_pol_Rpb1_4"/>
</dbReference>
<evidence type="ECO:0000256" key="5">
    <source>
        <dbReference type="HAMAP-Rule" id="MF_01324"/>
    </source>
</evidence>
<dbReference type="GO" id="GO:0009507">
    <property type="term" value="C:chloroplast"/>
    <property type="evidence" value="ECO:0007669"/>
    <property type="project" value="UniProtKB-SubCell"/>
</dbReference>
<keyword evidence="5" id="KW-0479">Metal-binding</keyword>
<dbReference type="NCBIfam" id="TIGR02388">
    <property type="entry name" value="rpoC2_cyan"/>
    <property type="match status" value="1"/>
</dbReference>
<evidence type="ECO:0000256" key="3">
    <source>
        <dbReference type="ARBA" id="ARBA00022695"/>
    </source>
</evidence>
<proteinExistence type="evidence at transcript level"/>
<dbReference type="PANTHER" id="PTHR48443">
    <property type="entry name" value="DNA-DIRECTED RNA POLYMERASE SUBUNIT BETA"/>
    <property type="match status" value="1"/>
</dbReference>